<gene>
    <name evidence="3" type="ORF">OO17_22415</name>
</gene>
<evidence type="ECO:0000313" key="3">
    <source>
        <dbReference type="EMBL" id="KIZ38836.1"/>
    </source>
</evidence>
<dbReference type="SUPFAM" id="SSF55347">
    <property type="entry name" value="Glyceraldehyde-3-phosphate dehydrogenase-like, C-terminal domain"/>
    <property type="match status" value="1"/>
</dbReference>
<dbReference type="PANTHER" id="PTHR43708">
    <property type="entry name" value="CONSERVED EXPRESSED OXIDOREDUCTASE (EUROFUNG)"/>
    <property type="match status" value="1"/>
</dbReference>
<dbReference type="Pfam" id="PF22725">
    <property type="entry name" value="GFO_IDH_MocA_C3"/>
    <property type="match status" value="1"/>
</dbReference>
<dbReference type="GO" id="GO:0000166">
    <property type="term" value="F:nucleotide binding"/>
    <property type="evidence" value="ECO:0007669"/>
    <property type="project" value="InterPro"/>
</dbReference>
<dbReference type="PATRIC" id="fig|1076.23.peg.5343"/>
<dbReference type="SUPFAM" id="SSF51735">
    <property type="entry name" value="NAD(P)-binding Rossmann-fold domains"/>
    <property type="match status" value="1"/>
</dbReference>
<dbReference type="EMBL" id="JXXE01000489">
    <property type="protein sequence ID" value="KIZ38836.1"/>
    <property type="molecule type" value="Genomic_DNA"/>
</dbReference>
<dbReference type="InterPro" id="IPR051317">
    <property type="entry name" value="Gfo/Idh/MocA_oxidoreduct"/>
</dbReference>
<name>A0A0D7EDX8_RHOPL</name>
<dbReference type="InterPro" id="IPR000683">
    <property type="entry name" value="Gfo/Idh/MocA-like_OxRdtase_N"/>
</dbReference>
<comment type="caution">
    <text evidence="3">The sequence shown here is derived from an EMBL/GenBank/DDBJ whole genome shotgun (WGS) entry which is preliminary data.</text>
</comment>
<evidence type="ECO:0000259" key="1">
    <source>
        <dbReference type="Pfam" id="PF01408"/>
    </source>
</evidence>
<feature type="domain" description="Gfo/Idh/MocA-like oxidoreductase N-terminal" evidence="1">
    <location>
        <begin position="11"/>
        <end position="119"/>
    </location>
</feature>
<sequence length="355" mass="38663">MMTASAPRLGLGICGCGWVVRSCYRPALAQCEALFAVVAVYDPQPEALRFAAQAWPAAKLCASRDALLAQRLDAVLVASPNARHLDDAVAALDAGISCLVEKPVVRGVHDAARLRAATRPSARLVSGVACRFRDDTQLWLDHVGQIGALRELDLLWSREHGVPAANWHLKRDHGWTGVFADLGYHLLDIAGAALHWRLAPLELLEASRTSRRSGGGAGWYKRQGEAELVQYDTDDHFDATLRLGDCRIRLRVSWIDDQPGDLVRLAARGPSGEAVLSGLFGFSDNRRDPDQQVMLRRDGEPFRRADFAPGPGLQLTAFEHLLGHFHRSVMGQIADQSDELLFVATLAGAMQAGAS</sequence>
<dbReference type="Gene3D" id="3.30.360.10">
    <property type="entry name" value="Dihydrodipicolinate Reductase, domain 2"/>
    <property type="match status" value="1"/>
</dbReference>
<organism evidence="3 4">
    <name type="scientific">Rhodopseudomonas palustris</name>
    <dbReference type="NCBI Taxonomy" id="1076"/>
    <lineage>
        <taxon>Bacteria</taxon>
        <taxon>Pseudomonadati</taxon>
        <taxon>Pseudomonadota</taxon>
        <taxon>Alphaproteobacteria</taxon>
        <taxon>Hyphomicrobiales</taxon>
        <taxon>Nitrobacteraceae</taxon>
        <taxon>Rhodopseudomonas</taxon>
    </lineage>
</organism>
<dbReference type="PANTHER" id="PTHR43708:SF4">
    <property type="entry name" value="OXIDOREDUCTASE YCEM-RELATED"/>
    <property type="match status" value="1"/>
</dbReference>
<dbReference type="Gene3D" id="3.40.50.720">
    <property type="entry name" value="NAD(P)-binding Rossmann-like Domain"/>
    <property type="match status" value="1"/>
</dbReference>
<protein>
    <submittedName>
        <fullName evidence="3">Uncharacterized protein</fullName>
    </submittedName>
</protein>
<dbReference type="Pfam" id="PF01408">
    <property type="entry name" value="GFO_IDH_MocA"/>
    <property type="match status" value="1"/>
</dbReference>
<dbReference type="AlphaFoldDB" id="A0A0D7EDX8"/>
<proteinExistence type="predicted"/>
<dbReference type="InterPro" id="IPR036291">
    <property type="entry name" value="NAD(P)-bd_dom_sf"/>
</dbReference>
<dbReference type="RefSeq" id="WP_080901174.1">
    <property type="nucleotide sequence ID" value="NZ_JXXE01000489.1"/>
</dbReference>
<accession>A0A0D7EDX8</accession>
<evidence type="ECO:0000259" key="2">
    <source>
        <dbReference type="Pfam" id="PF22725"/>
    </source>
</evidence>
<reference evidence="3 4" key="1">
    <citation type="submission" date="2014-11" db="EMBL/GenBank/DDBJ databases">
        <title>Genomics and ecophysiology of heterotrophic nitrogen fixing bacteria isolated from estuarine surface water.</title>
        <authorList>
            <person name="Bentzon-Tilia M."/>
            <person name="Severin I."/>
            <person name="Hansen L.H."/>
            <person name="Riemann L."/>
        </authorList>
    </citation>
    <scope>NUCLEOTIDE SEQUENCE [LARGE SCALE GENOMIC DNA]</scope>
    <source>
        <strain evidence="3 4">BAL398</strain>
    </source>
</reference>
<dbReference type="Proteomes" id="UP000032515">
    <property type="component" value="Unassembled WGS sequence"/>
</dbReference>
<dbReference type="OrthoDB" id="9776544at2"/>
<dbReference type="InterPro" id="IPR055170">
    <property type="entry name" value="GFO_IDH_MocA-like_dom"/>
</dbReference>
<feature type="domain" description="GFO/IDH/MocA-like oxidoreductase" evidence="2">
    <location>
        <begin position="144"/>
        <end position="258"/>
    </location>
</feature>
<evidence type="ECO:0000313" key="4">
    <source>
        <dbReference type="Proteomes" id="UP000032515"/>
    </source>
</evidence>